<dbReference type="PANTHER" id="PTHR43731">
    <property type="entry name" value="RHOMBOID PROTEASE"/>
    <property type="match status" value="1"/>
</dbReference>
<protein>
    <submittedName>
        <fullName evidence="7">Rhombosortase</fullName>
        <ecNumber evidence="7">3.4.21.-</ecNumber>
    </submittedName>
</protein>
<gene>
    <name evidence="7" type="primary">rrtA</name>
    <name evidence="7" type="ORF">SBX37_11780</name>
</gene>
<accession>A0ABU4I6X5</accession>
<keyword evidence="8" id="KW-1185">Reference proteome</keyword>
<evidence type="ECO:0000256" key="3">
    <source>
        <dbReference type="ARBA" id="ARBA00022989"/>
    </source>
</evidence>
<dbReference type="GO" id="GO:0016787">
    <property type="term" value="F:hydrolase activity"/>
    <property type="evidence" value="ECO:0007669"/>
    <property type="project" value="UniProtKB-KW"/>
</dbReference>
<dbReference type="PANTHER" id="PTHR43731:SF16">
    <property type="entry name" value="RHOMBOSORTASE"/>
    <property type="match status" value="1"/>
</dbReference>
<sequence length="198" mass="21993">MRFLTLNTITRSHLYLALVLISFICILAQFSPLADTLVWDHQAIYAGQWWRIVTGNLTHTNRAHLLMNLAALWLITLIFKPSARSLLIRLLLLCVFVGIGLLWTSLYRYVGLSGALHGLFAGYALTEALSGRKSSWLLVLAVCAKVIWEQCFGASPTTSALIEAPVAIQAHLLGLLGGLLLGFSGYRQYRRRSHQSTV</sequence>
<feature type="transmembrane region" description="Helical" evidence="5">
    <location>
        <begin position="167"/>
        <end position="186"/>
    </location>
</feature>
<evidence type="ECO:0000313" key="8">
    <source>
        <dbReference type="Proteomes" id="UP001283366"/>
    </source>
</evidence>
<feature type="transmembrane region" description="Helical" evidence="5">
    <location>
        <begin position="12"/>
        <end position="30"/>
    </location>
</feature>
<dbReference type="Proteomes" id="UP001283366">
    <property type="component" value="Unassembled WGS sequence"/>
</dbReference>
<dbReference type="Gene3D" id="1.20.1540.10">
    <property type="entry name" value="Rhomboid-like"/>
    <property type="match status" value="1"/>
</dbReference>
<keyword evidence="3 5" id="KW-1133">Transmembrane helix</keyword>
<dbReference type="InterPro" id="IPR022764">
    <property type="entry name" value="Peptidase_S54_rhomboid_dom"/>
</dbReference>
<dbReference type="InterPro" id="IPR035952">
    <property type="entry name" value="Rhomboid-like_sf"/>
</dbReference>
<dbReference type="InterPro" id="IPR050925">
    <property type="entry name" value="Rhomboid_protease_S54"/>
</dbReference>
<dbReference type="InterPro" id="IPR023826">
    <property type="entry name" value="Rhom-like_SP_proteobac"/>
</dbReference>
<evidence type="ECO:0000256" key="5">
    <source>
        <dbReference type="SAM" id="Phobius"/>
    </source>
</evidence>
<dbReference type="EC" id="3.4.21.-" evidence="7"/>
<reference evidence="7 8" key="1">
    <citation type="submission" date="2023-11" db="EMBL/GenBank/DDBJ databases">
        <title>Plant-associative lifestyle of Vibrio porteresiae and its evolutionary dynamics.</title>
        <authorList>
            <person name="Rameshkumar N."/>
            <person name="Kirti K."/>
        </authorList>
    </citation>
    <scope>NUCLEOTIDE SEQUENCE [LARGE SCALE GENOMIC DNA]</scope>
    <source>
        <strain evidence="7 8">MSSRF38</strain>
    </source>
</reference>
<feature type="transmembrane region" description="Helical" evidence="5">
    <location>
        <begin position="63"/>
        <end position="79"/>
    </location>
</feature>
<organism evidence="7 8">
    <name type="scientific">Vibrio mangrovi</name>
    <dbReference type="NCBI Taxonomy" id="474394"/>
    <lineage>
        <taxon>Bacteria</taxon>
        <taxon>Pseudomonadati</taxon>
        <taxon>Pseudomonadota</taxon>
        <taxon>Gammaproteobacteria</taxon>
        <taxon>Vibrionales</taxon>
        <taxon>Vibrionaceae</taxon>
        <taxon>Vibrio</taxon>
    </lineage>
</organism>
<dbReference type="Pfam" id="PF01694">
    <property type="entry name" value="Rhomboid"/>
    <property type="match status" value="1"/>
</dbReference>
<keyword evidence="2 5" id="KW-0812">Transmembrane</keyword>
<dbReference type="EMBL" id="JAWRCO010000001">
    <property type="protein sequence ID" value="MDW6003528.1"/>
    <property type="molecule type" value="Genomic_DNA"/>
</dbReference>
<evidence type="ECO:0000256" key="1">
    <source>
        <dbReference type="ARBA" id="ARBA00004141"/>
    </source>
</evidence>
<comment type="caution">
    <text evidence="7">The sequence shown here is derived from an EMBL/GenBank/DDBJ whole genome shotgun (WGS) entry which is preliminary data.</text>
</comment>
<evidence type="ECO:0000313" key="7">
    <source>
        <dbReference type="EMBL" id="MDW6003528.1"/>
    </source>
</evidence>
<feature type="transmembrane region" description="Helical" evidence="5">
    <location>
        <begin position="86"/>
        <end position="103"/>
    </location>
</feature>
<comment type="subcellular location">
    <subcellularLocation>
        <location evidence="1">Membrane</location>
        <topology evidence="1">Multi-pass membrane protein</topology>
    </subcellularLocation>
</comment>
<keyword evidence="4 5" id="KW-0472">Membrane</keyword>
<dbReference type="SUPFAM" id="SSF144091">
    <property type="entry name" value="Rhomboid-like"/>
    <property type="match status" value="1"/>
</dbReference>
<evidence type="ECO:0000256" key="2">
    <source>
        <dbReference type="ARBA" id="ARBA00022692"/>
    </source>
</evidence>
<evidence type="ECO:0000259" key="6">
    <source>
        <dbReference type="Pfam" id="PF01694"/>
    </source>
</evidence>
<proteinExistence type="predicted"/>
<evidence type="ECO:0000256" key="4">
    <source>
        <dbReference type="ARBA" id="ARBA00023136"/>
    </source>
</evidence>
<dbReference type="NCBIfam" id="TIGR03902">
    <property type="entry name" value="rhom_GG_sort"/>
    <property type="match status" value="1"/>
</dbReference>
<feature type="domain" description="Peptidase S54 rhomboid" evidence="6">
    <location>
        <begin position="47"/>
        <end position="185"/>
    </location>
</feature>
<keyword evidence="7" id="KW-0378">Hydrolase</keyword>
<dbReference type="RefSeq" id="WP_087479690.1">
    <property type="nucleotide sequence ID" value="NZ_AP024883.1"/>
</dbReference>
<name>A0ABU4I6X5_9VIBR</name>